<name>A0A1H3VRT3_9BACT</name>
<dbReference type="Pfam" id="PF00005">
    <property type="entry name" value="ABC_tran"/>
    <property type="match status" value="1"/>
</dbReference>
<dbReference type="SUPFAM" id="SSF52540">
    <property type="entry name" value="P-loop containing nucleoside triphosphate hydrolases"/>
    <property type="match status" value="1"/>
</dbReference>
<evidence type="ECO:0000256" key="2">
    <source>
        <dbReference type="ARBA" id="ARBA00022741"/>
    </source>
</evidence>
<dbReference type="GO" id="GO:0016887">
    <property type="term" value="F:ATP hydrolysis activity"/>
    <property type="evidence" value="ECO:0007669"/>
    <property type="project" value="InterPro"/>
</dbReference>
<dbReference type="Gene3D" id="3.40.50.300">
    <property type="entry name" value="P-loop containing nucleotide triphosphate hydrolases"/>
    <property type="match status" value="1"/>
</dbReference>
<dbReference type="InterPro" id="IPR027417">
    <property type="entry name" value="P-loop_NTPase"/>
</dbReference>
<dbReference type="OrthoDB" id="9808363at2"/>
<evidence type="ECO:0000256" key="4">
    <source>
        <dbReference type="SAM" id="MobiDB-lite"/>
    </source>
</evidence>
<accession>A0A1H3VRT3</accession>
<dbReference type="SMART" id="SM00382">
    <property type="entry name" value="AAA"/>
    <property type="match status" value="1"/>
</dbReference>
<reference evidence="6 7" key="1">
    <citation type="submission" date="2016-10" db="EMBL/GenBank/DDBJ databases">
        <authorList>
            <person name="de Groot N.N."/>
        </authorList>
    </citation>
    <scope>NUCLEOTIDE SEQUENCE [LARGE SCALE GENOMIC DNA]</scope>
    <source>
        <strain evidence="6 7">Vu-144</strain>
    </source>
</reference>
<feature type="region of interest" description="Disordered" evidence="4">
    <location>
        <begin position="58"/>
        <end position="79"/>
    </location>
</feature>
<gene>
    <name evidence="6" type="ORF">SAMN05192529_101400</name>
</gene>
<dbReference type="PANTHER" id="PTHR42939:SF1">
    <property type="entry name" value="ABC TRANSPORTER ATP-BINDING PROTEIN ALBC-RELATED"/>
    <property type="match status" value="1"/>
</dbReference>
<keyword evidence="1" id="KW-0813">Transport</keyword>
<evidence type="ECO:0000256" key="1">
    <source>
        <dbReference type="ARBA" id="ARBA00022448"/>
    </source>
</evidence>
<dbReference type="InterPro" id="IPR051782">
    <property type="entry name" value="ABC_Transporter_VariousFunc"/>
</dbReference>
<dbReference type="Proteomes" id="UP000199041">
    <property type="component" value="Unassembled WGS sequence"/>
</dbReference>
<feature type="domain" description="ABC transporter" evidence="5">
    <location>
        <begin position="3"/>
        <end position="223"/>
    </location>
</feature>
<evidence type="ECO:0000256" key="3">
    <source>
        <dbReference type="ARBA" id="ARBA00022840"/>
    </source>
</evidence>
<dbReference type="PANTHER" id="PTHR42939">
    <property type="entry name" value="ABC TRANSPORTER ATP-BINDING PROTEIN ALBC-RELATED"/>
    <property type="match status" value="1"/>
</dbReference>
<proteinExistence type="predicted"/>
<dbReference type="InterPro" id="IPR003439">
    <property type="entry name" value="ABC_transporter-like_ATP-bd"/>
</dbReference>
<protein>
    <submittedName>
        <fullName evidence="6">ABC-type multidrug transport system, ATPase component</fullName>
    </submittedName>
</protein>
<dbReference type="PROSITE" id="PS00211">
    <property type="entry name" value="ABC_TRANSPORTER_1"/>
    <property type="match status" value="1"/>
</dbReference>
<dbReference type="STRING" id="551991.SAMN05192529_101400"/>
<dbReference type="RefSeq" id="WP_091392596.1">
    <property type="nucleotide sequence ID" value="NZ_FNQY01000001.1"/>
</dbReference>
<sequence>MRITLDNAGKRFNRDWIFRALDYQFVSGKAYAITGNNGSGKSTLLQAIAGASELSEGHMQWQAERPDKKASVDNGPSGALPHEKIHRQLSIVAPYLELIEEMTAREFMDFHKSFKPLISGYSTPQVLEAVQLKTAASKQIRYFSSGMKQRMKLAQGFFTDVPVILLDEPCSNMDQVGFELYQDLISRFSRDRLVIVSSNDKEEYGFCTGIIDIRDYKPATGVK</sequence>
<evidence type="ECO:0000313" key="7">
    <source>
        <dbReference type="Proteomes" id="UP000199041"/>
    </source>
</evidence>
<evidence type="ECO:0000259" key="5">
    <source>
        <dbReference type="PROSITE" id="PS50893"/>
    </source>
</evidence>
<keyword evidence="3" id="KW-0067">ATP-binding</keyword>
<evidence type="ECO:0000313" key="6">
    <source>
        <dbReference type="EMBL" id="SDZ77487.1"/>
    </source>
</evidence>
<organism evidence="6 7">
    <name type="scientific">Arachidicoccus rhizosphaerae</name>
    <dbReference type="NCBI Taxonomy" id="551991"/>
    <lineage>
        <taxon>Bacteria</taxon>
        <taxon>Pseudomonadati</taxon>
        <taxon>Bacteroidota</taxon>
        <taxon>Chitinophagia</taxon>
        <taxon>Chitinophagales</taxon>
        <taxon>Chitinophagaceae</taxon>
        <taxon>Arachidicoccus</taxon>
    </lineage>
</organism>
<dbReference type="PROSITE" id="PS50893">
    <property type="entry name" value="ABC_TRANSPORTER_2"/>
    <property type="match status" value="1"/>
</dbReference>
<dbReference type="InterPro" id="IPR017871">
    <property type="entry name" value="ABC_transporter-like_CS"/>
</dbReference>
<keyword evidence="2" id="KW-0547">Nucleotide-binding</keyword>
<keyword evidence="7" id="KW-1185">Reference proteome</keyword>
<dbReference type="GO" id="GO:0005524">
    <property type="term" value="F:ATP binding"/>
    <property type="evidence" value="ECO:0007669"/>
    <property type="project" value="UniProtKB-KW"/>
</dbReference>
<dbReference type="AlphaFoldDB" id="A0A1H3VRT3"/>
<dbReference type="InterPro" id="IPR003593">
    <property type="entry name" value="AAA+_ATPase"/>
</dbReference>
<dbReference type="EMBL" id="FNQY01000001">
    <property type="protein sequence ID" value="SDZ77487.1"/>
    <property type="molecule type" value="Genomic_DNA"/>
</dbReference>